<accession>A0A545U0Q4</accession>
<dbReference type="InterPro" id="IPR010426">
    <property type="entry name" value="MTTB_MeTrfase"/>
</dbReference>
<evidence type="ECO:0000256" key="1">
    <source>
        <dbReference type="ARBA" id="ARBA00007137"/>
    </source>
</evidence>
<reference evidence="4 5" key="1">
    <citation type="submission" date="2019-06" db="EMBL/GenBank/DDBJ databases">
        <title>Whole genome sequence for Rhodospirillaceae sp. R148.</title>
        <authorList>
            <person name="Wang G."/>
        </authorList>
    </citation>
    <scope>NUCLEOTIDE SEQUENCE [LARGE SCALE GENOMIC DNA]</scope>
    <source>
        <strain evidence="4 5">R148</strain>
    </source>
</reference>
<evidence type="ECO:0000256" key="3">
    <source>
        <dbReference type="ARBA" id="ARBA00022679"/>
    </source>
</evidence>
<protein>
    <submittedName>
        <fullName evidence="4">Trimethylamine methyltransferase</fullName>
    </submittedName>
</protein>
<comment type="caution">
    <text evidence="4">The sequence shown here is derived from an EMBL/GenBank/DDBJ whole genome shotgun (WGS) entry which is preliminary data.</text>
</comment>
<organism evidence="4 5">
    <name type="scientific">Denitrobaculum tricleocarpae</name>
    <dbReference type="NCBI Taxonomy" id="2591009"/>
    <lineage>
        <taxon>Bacteria</taxon>
        <taxon>Pseudomonadati</taxon>
        <taxon>Pseudomonadota</taxon>
        <taxon>Alphaproteobacteria</taxon>
        <taxon>Rhodospirillales</taxon>
        <taxon>Rhodospirillaceae</taxon>
        <taxon>Denitrobaculum</taxon>
    </lineage>
</organism>
<keyword evidence="2 4" id="KW-0489">Methyltransferase</keyword>
<dbReference type="GO" id="GO:0008168">
    <property type="term" value="F:methyltransferase activity"/>
    <property type="evidence" value="ECO:0007669"/>
    <property type="project" value="UniProtKB-KW"/>
</dbReference>
<dbReference type="GO" id="GO:0015948">
    <property type="term" value="P:methanogenesis"/>
    <property type="evidence" value="ECO:0007669"/>
    <property type="project" value="InterPro"/>
</dbReference>
<dbReference type="Pfam" id="PF06253">
    <property type="entry name" value="MTTB"/>
    <property type="match status" value="1"/>
</dbReference>
<dbReference type="Proteomes" id="UP000315252">
    <property type="component" value="Unassembled WGS sequence"/>
</dbReference>
<evidence type="ECO:0000256" key="2">
    <source>
        <dbReference type="ARBA" id="ARBA00022603"/>
    </source>
</evidence>
<sequence length="521" mass="55953">MTSEETRIGRRGGGRAARKAARLAPEVEVDPCTPGQRGGAYRPLSDAKLNTICNEAFRVLEEIGMSEVPPMVQEMALAGGARLNDLGRLCYPRSMVEDIIAGAATSLIYYGRDPRHDFEVGGDKVYFGTGGAAVQTLDRKSGLYRPSTLADLYDFTRLVDTLPNVSWFTRCCVATDIPDNFDLDINTAYALLAGTTKPVGTSFTLPEYVAPVIEMFDLALGGEGRFRERPFCKAHISPVISPLRYGEDAVGVALECIRLGVPINNIVAAMSGATAPATPAGFLVQSTAETLAALVMVNLFAPGYPMIFSNWPLVIDLRTGAFCGGGGEISIMNAASGQISNHLGLPSGVASSMSDAKAVDAQMGMEKGISALAAGLGGANMIYESSGMMASLLGASFEAFVADDEMLSHVHRAIRGIEVNEETLGFETIREAVTGEGHFLGAAQTMDAMQRDYFYPALADRNEPRTWEEAGATDLWTRARTRADEILASHYPDYIEPEVDKIIRERFNILLPRGCMRSGGS</sequence>
<keyword evidence="5" id="KW-1185">Reference proteome</keyword>
<name>A0A545U0Q4_9PROT</name>
<dbReference type="AlphaFoldDB" id="A0A545U0Q4"/>
<evidence type="ECO:0000313" key="4">
    <source>
        <dbReference type="EMBL" id="TQV83059.1"/>
    </source>
</evidence>
<dbReference type="GO" id="GO:0032259">
    <property type="term" value="P:methylation"/>
    <property type="evidence" value="ECO:0007669"/>
    <property type="project" value="UniProtKB-KW"/>
</dbReference>
<comment type="similarity">
    <text evidence="1">Belongs to the trimethylamine methyltransferase family.</text>
</comment>
<dbReference type="InterPro" id="IPR038601">
    <property type="entry name" value="MttB-like_sf"/>
</dbReference>
<dbReference type="RefSeq" id="WP_142893947.1">
    <property type="nucleotide sequence ID" value="NZ_ML660052.1"/>
</dbReference>
<evidence type="ECO:0000313" key="5">
    <source>
        <dbReference type="Proteomes" id="UP000315252"/>
    </source>
</evidence>
<dbReference type="OrthoDB" id="5713681at2"/>
<keyword evidence="3 4" id="KW-0808">Transferase</keyword>
<gene>
    <name evidence="4" type="ORF">FKG95_00170</name>
</gene>
<dbReference type="EMBL" id="VHSH01000001">
    <property type="protein sequence ID" value="TQV83059.1"/>
    <property type="molecule type" value="Genomic_DNA"/>
</dbReference>
<dbReference type="Gene3D" id="3.20.20.480">
    <property type="entry name" value="Trimethylamine methyltransferase-like"/>
    <property type="match status" value="1"/>
</dbReference>
<proteinExistence type="inferred from homology"/>